<dbReference type="OrthoDB" id="27574at2759"/>
<dbReference type="SUPFAM" id="SSF54928">
    <property type="entry name" value="RNA-binding domain, RBD"/>
    <property type="match status" value="1"/>
</dbReference>
<dbReference type="VEuPathDB" id="AmoebaDB:EHI8A_035340"/>
<feature type="compositionally biased region" description="Basic and acidic residues" evidence="1">
    <location>
        <begin position="294"/>
        <end position="303"/>
    </location>
</feature>
<sequence length="329" mass="38164">MKINLKNSLNYMEKEKPRIDENALFQDVNFGDVNDPYASAYSMSNPYGIDNPYATVTTPTESSPYSGDSTNNTKNYSQPYSSTNQADPFQQINSSTKEDTNNDDGIFDEIEAQRYYCEEKPLHNLPHPLQLLEKRKPGVDQRASLSMDHGKIDLYSNVVFVGNLPDGIDEMGIAKLFQSICVPRKIVLFSQKHHCFITLYTRKDAMAVFHFLFRYDTGSHPPFIVSWGKEYWMKKDEYDERIGKCIISPEVIPPNIIVNFDNSYVYVEDLNKIYGIPVPVIPMEQPIPQMLSPHRYDSPRDRYNSYSPSRDYREVRSPPRNSRERRRDH</sequence>
<feature type="compositionally biased region" description="Basic and acidic residues" evidence="1">
    <location>
        <begin position="310"/>
        <end position="329"/>
    </location>
</feature>
<proteinExistence type="predicted"/>
<feature type="compositionally biased region" description="Polar residues" evidence="1">
    <location>
        <begin position="54"/>
        <end position="95"/>
    </location>
</feature>
<evidence type="ECO:0000256" key="1">
    <source>
        <dbReference type="SAM" id="MobiDB-lite"/>
    </source>
</evidence>
<evidence type="ECO:0000313" key="2">
    <source>
        <dbReference type="EMBL" id="EMH73426.1"/>
    </source>
</evidence>
<gene>
    <name evidence="2" type="ORF">EHI8A_035340</name>
</gene>
<feature type="region of interest" description="Disordered" evidence="1">
    <location>
        <begin position="54"/>
        <end position="104"/>
    </location>
</feature>
<accession>M3UJR8</accession>
<dbReference type="EMBL" id="KB611281">
    <property type="protein sequence ID" value="EMH73426.1"/>
    <property type="molecule type" value="Genomic_DNA"/>
</dbReference>
<protein>
    <recommendedName>
        <fullName evidence="4">RNA recognition motif domain containing protein</fullName>
    </recommendedName>
</protein>
<dbReference type="Proteomes" id="UP000030781">
    <property type="component" value="Unassembled WGS sequence"/>
</dbReference>
<dbReference type="Gene3D" id="3.30.70.330">
    <property type="match status" value="1"/>
</dbReference>
<dbReference type="CDD" id="cd00590">
    <property type="entry name" value="RRM_SF"/>
    <property type="match status" value="1"/>
</dbReference>
<evidence type="ECO:0008006" key="4">
    <source>
        <dbReference type="Google" id="ProtNLM"/>
    </source>
</evidence>
<evidence type="ECO:0000313" key="3">
    <source>
        <dbReference type="Proteomes" id="UP000030781"/>
    </source>
</evidence>
<dbReference type="GO" id="GO:0003676">
    <property type="term" value="F:nucleic acid binding"/>
    <property type="evidence" value="ECO:0007669"/>
    <property type="project" value="InterPro"/>
</dbReference>
<organism evidence="2 3">
    <name type="scientific">Entamoeba histolytica HM-1:IMSS-B</name>
    <dbReference type="NCBI Taxonomy" id="885319"/>
    <lineage>
        <taxon>Eukaryota</taxon>
        <taxon>Amoebozoa</taxon>
        <taxon>Evosea</taxon>
        <taxon>Archamoebae</taxon>
        <taxon>Mastigamoebida</taxon>
        <taxon>Entamoebidae</taxon>
        <taxon>Entamoeba</taxon>
    </lineage>
</organism>
<name>M3UJR8_ENTH1</name>
<dbReference type="AlphaFoldDB" id="M3UJR8"/>
<dbReference type="InterPro" id="IPR035979">
    <property type="entry name" value="RBD_domain_sf"/>
</dbReference>
<feature type="region of interest" description="Disordered" evidence="1">
    <location>
        <begin position="291"/>
        <end position="329"/>
    </location>
</feature>
<dbReference type="InterPro" id="IPR012677">
    <property type="entry name" value="Nucleotide-bd_a/b_plait_sf"/>
</dbReference>
<reference evidence="2 3" key="1">
    <citation type="submission" date="2013-01" db="EMBL/GenBank/DDBJ databases">
        <authorList>
            <person name="Hannick L."/>
            <person name="Zafar N."/>
            <person name="Lorenzi H."/>
            <person name="Ali I.A."/>
            <person name="Petri W.P."/>
            <person name="Caler E."/>
        </authorList>
    </citation>
    <scope>NUCLEOTIDE SEQUENCE [LARGE SCALE GENOMIC DNA]</scope>
    <source>
        <strain evidence="3">HM3:IMSS-B</strain>
    </source>
</reference>